<comment type="caution">
    <text evidence="1">The sequence shown here is derived from an EMBL/GenBank/DDBJ whole genome shotgun (WGS) entry which is preliminary data.</text>
</comment>
<evidence type="ECO:0000313" key="2">
    <source>
        <dbReference type="Proteomes" id="UP000786811"/>
    </source>
</evidence>
<dbReference type="Proteomes" id="UP000786811">
    <property type="component" value="Unassembled WGS sequence"/>
</dbReference>
<sequence length="142" mass="16352">MYHFLESSIKHFFYAIDEIMYVYCHLLFIFARTHVFDNATLVYKEREANLTLPNNEAPSSVGFRLLERIEIVIYNVIRLRCRSGHCQDLEVVPKVDSTNTRNPCKNSCTSNQICVVKSDFKGCKPTLSIFIALEEVGCKSSF</sequence>
<name>A0A8J2HMY9_COTCN</name>
<organism evidence="1 2">
    <name type="scientific">Cotesia congregata</name>
    <name type="common">Parasitoid wasp</name>
    <name type="synonym">Apanteles congregatus</name>
    <dbReference type="NCBI Taxonomy" id="51543"/>
    <lineage>
        <taxon>Eukaryota</taxon>
        <taxon>Metazoa</taxon>
        <taxon>Ecdysozoa</taxon>
        <taxon>Arthropoda</taxon>
        <taxon>Hexapoda</taxon>
        <taxon>Insecta</taxon>
        <taxon>Pterygota</taxon>
        <taxon>Neoptera</taxon>
        <taxon>Endopterygota</taxon>
        <taxon>Hymenoptera</taxon>
        <taxon>Apocrita</taxon>
        <taxon>Ichneumonoidea</taxon>
        <taxon>Braconidae</taxon>
        <taxon>Microgastrinae</taxon>
        <taxon>Cotesia</taxon>
    </lineage>
</organism>
<proteinExistence type="predicted"/>
<keyword evidence="2" id="KW-1185">Reference proteome</keyword>
<dbReference type="EMBL" id="CAJNRD030001124">
    <property type="protein sequence ID" value="CAG5109058.1"/>
    <property type="molecule type" value="Genomic_DNA"/>
</dbReference>
<reference evidence="1" key="1">
    <citation type="submission" date="2021-04" db="EMBL/GenBank/DDBJ databases">
        <authorList>
            <person name="Chebbi M.A.C M."/>
        </authorList>
    </citation>
    <scope>NUCLEOTIDE SEQUENCE</scope>
</reference>
<gene>
    <name evidence="1" type="ORF">HICCMSTLAB_LOCUS13694</name>
</gene>
<evidence type="ECO:0000313" key="1">
    <source>
        <dbReference type="EMBL" id="CAG5109058.1"/>
    </source>
</evidence>
<protein>
    <submittedName>
        <fullName evidence="1">Uncharacterized protein</fullName>
    </submittedName>
</protein>
<dbReference type="AlphaFoldDB" id="A0A8J2HMY9"/>
<accession>A0A8J2HMY9</accession>